<comment type="similarity">
    <text evidence="2">Belongs to the NADH:flavin oxidoreductase/NADH oxidase family.</text>
</comment>
<dbReference type="GO" id="GO:0010181">
    <property type="term" value="F:FMN binding"/>
    <property type="evidence" value="ECO:0007669"/>
    <property type="project" value="InterPro"/>
</dbReference>
<organism evidence="5 6">
    <name type="scientific">Amaricoccus solimangrovi</name>
    <dbReference type="NCBI Taxonomy" id="2589815"/>
    <lineage>
        <taxon>Bacteria</taxon>
        <taxon>Pseudomonadati</taxon>
        <taxon>Pseudomonadota</taxon>
        <taxon>Alphaproteobacteria</taxon>
        <taxon>Rhodobacterales</taxon>
        <taxon>Paracoccaceae</taxon>
        <taxon>Amaricoccus</taxon>
    </lineage>
</organism>
<proteinExistence type="inferred from homology"/>
<evidence type="ECO:0000256" key="2">
    <source>
        <dbReference type="ARBA" id="ARBA00005979"/>
    </source>
</evidence>
<dbReference type="SUPFAM" id="SSF51395">
    <property type="entry name" value="FMN-linked oxidoreductases"/>
    <property type="match status" value="1"/>
</dbReference>
<dbReference type="Gene3D" id="3.20.20.70">
    <property type="entry name" value="Aldolase class I"/>
    <property type="match status" value="1"/>
</dbReference>
<dbReference type="GO" id="GO:0005829">
    <property type="term" value="C:cytosol"/>
    <property type="evidence" value="ECO:0007669"/>
    <property type="project" value="TreeGrafter"/>
</dbReference>
<protein>
    <submittedName>
        <fullName evidence="5">Alkene reductase</fullName>
    </submittedName>
</protein>
<dbReference type="InterPro" id="IPR013785">
    <property type="entry name" value="Aldolase_TIM"/>
</dbReference>
<dbReference type="InterPro" id="IPR001155">
    <property type="entry name" value="OxRdtase_FMN_N"/>
</dbReference>
<gene>
    <name evidence="5" type="ORF">FJM51_22455</name>
</gene>
<accession>A0A501W705</accession>
<reference evidence="5 6" key="1">
    <citation type="submission" date="2019-06" db="EMBL/GenBank/DDBJ databases">
        <title>A novel bacterium of genus Amaricoccus, isolated from marine sediment.</title>
        <authorList>
            <person name="Huang H."/>
            <person name="Mo K."/>
            <person name="Hu Y."/>
        </authorList>
    </citation>
    <scope>NUCLEOTIDE SEQUENCE [LARGE SCALE GENOMIC DNA]</scope>
    <source>
        <strain evidence="5 6">HB172011</strain>
    </source>
</reference>
<sequence>MKIDSEVACDTRDLFGPFQLGRRTLKNRVVMAPLTRARCRDLVPGPLQAEYYGQRASAGLIVSEGTPISEEGQGYINVPGIWSDAQEAGWRLVTDAVHAGGGVIFSQLWHVGRVSHASLQPDGGQPVSSTNRPAVDKRGQCYILDENGNEAFALPDTPRALGTDEMPRIVEDFANAARRADRAGFDGIELHGANGYLFEQFLNPVLNDRTDAYGGSLENRMRLLMDVVDAVTAVLGRDRVGVRLAPFNRQHDMAEYAGNAETYLAVARALSERGIVYLHMNDNWSTGKSVIPERFLADMRAAFSGAIILAGGNTRERAERLIGAGLIDLAAFGQHFISNPDLVERMRNDWPLTPADRATFYGGGAEGYTDYPTHTA</sequence>
<dbReference type="Pfam" id="PF00724">
    <property type="entry name" value="Oxidored_FMN"/>
    <property type="match status" value="1"/>
</dbReference>
<dbReference type="OrthoDB" id="9784632at2"/>
<comment type="caution">
    <text evidence="5">The sequence shown here is derived from an EMBL/GenBank/DDBJ whole genome shotgun (WGS) entry which is preliminary data.</text>
</comment>
<evidence type="ECO:0000256" key="1">
    <source>
        <dbReference type="ARBA" id="ARBA00001917"/>
    </source>
</evidence>
<evidence type="ECO:0000313" key="6">
    <source>
        <dbReference type="Proteomes" id="UP000319255"/>
    </source>
</evidence>
<evidence type="ECO:0000259" key="4">
    <source>
        <dbReference type="Pfam" id="PF00724"/>
    </source>
</evidence>
<keyword evidence="3" id="KW-0560">Oxidoreductase</keyword>
<dbReference type="PANTHER" id="PTHR22893:SF91">
    <property type="entry name" value="NADPH DEHYDROGENASE 2-RELATED"/>
    <property type="match status" value="1"/>
</dbReference>
<dbReference type="EMBL" id="VFRP01000054">
    <property type="protein sequence ID" value="TPE45693.1"/>
    <property type="molecule type" value="Genomic_DNA"/>
</dbReference>
<dbReference type="PANTHER" id="PTHR22893">
    <property type="entry name" value="NADH OXIDOREDUCTASE-RELATED"/>
    <property type="match status" value="1"/>
</dbReference>
<dbReference type="InterPro" id="IPR045247">
    <property type="entry name" value="Oye-like"/>
</dbReference>
<dbReference type="FunFam" id="3.20.20.70:FF:000059">
    <property type="entry name" value="N-ethylmaleimide reductase, FMN-linked"/>
    <property type="match status" value="1"/>
</dbReference>
<evidence type="ECO:0000313" key="5">
    <source>
        <dbReference type="EMBL" id="TPE45693.1"/>
    </source>
</evidence>
<name>A0A501W705_9RHOB</name>
<evidence type="ECO:0000256" key="3">
    <source>
        <dbReference type="ARBA" id="ARBA00023002"/>
    </source>
</evidence>
<dbReference type="RefSeq" id="WP_140456340.1">
    <property type="nucleotide sequence ID" value="NZ_VFRP01000054.1"/>
</dbReference>
<keyword evidence="6" id="KW-1185">Reference proteome</keyword>
<feature type="domain" description="NADH:flavin oxidoreductase/NADH oxidase N-terminal" evidence="4">
    <location>
        <begin position="13"/>
        <end position="349"/>
    </location>
</feature>
<dbReference type="GO" id="GO:0016628">
    <property type="term" value="F:oxidoreductase activity, acting on the CH-CH group of donors, NAD or NADP as acceptor"/>
    <property type="evidence" value="ECO:0007669"/>
    <property type="project" value="UniProtKB-ARBA"/>
</dbReference>
<comment type="cofactor">
    <cofactor evidence="1">
        <name>FMN</name>
        <dbReference type="ChEBI" id="CHEBI:58210"/>
    </cofactor>
</comment>
<dbReference type="Proteomes" id="UP000319255">
    <property type="component" value="Unassembled WGS sequence"/>
</dbReference>
<dbReference type="AlphaFoldDB" id="A0A501W705"/>
<dbReference type="CDD" id="cd02933">
    <property type="entry name" value="OYE_like_FMN"/>
    <property type="match status" value="1"/>
</dbReference>